<dbReference type="Pfam" id="PF00795">
    <property type="entry name" value="CN_hydrolase"/>
    <property type="match status" value="1"/>
</dbReference>
<dbReference type="GO" id="GO:0070773">
    <property type="term" value="F:protein-N-terminal glutamine amidohydrolase activity"/>
    <property type="evidence" value="ECO:0007669"/>
    <property type="project" value="InterPro"/>
</dbReference>
<dbReference type="SUPFAM" id="SSF56317">
    <property type="entry name" value="Carbon-nitrogen hydrolase"/>
    <property type="match status" value="1"/>
</dbReference>
<feature type="region of interest" description="Disordered" evidence="1">
    <location>
        <begin position="377"/>
        <end position="510"/>
    </location>
</feature>
<dbReference type="GeneID" id="36593717"/>
<dbReference type="PROSITE" id="PS50263">
    <property type="entry name" value="CN_HYDROLASE"/>
    <property type="match status" value="1"/>
</dbReference>
<feature type="region of interest" description="Disordered" evidence="1">
    <location>
        <begin position="544"/>
        <end position="582"/>
    </location>
</feature>
<proteinExistence type="predicted"/>
<protein>
    <submittedName>
        <fullName evidence="3">Carbon-nitrogen hydrolase</fullName>
    </submittedName>
</protein>
<evidence type="ECO:0000313" key="3">
    <source>
        <dbReference type="EMBL" id="PMD64886.1"/>
    </source>
</evidence>
<feature type="compositionally biased region" description="Basic and acidic residues" evidence="1">
    <location>
        <begin position="382"/>
        <end position="393"/>
    </location>
</feature>
<dbReference type="CDD" id="cd07566">
    <property type="entry name" value="ScNTA1_like"/>
    <property type="match status" value="1"/>
</dbReference>
<reference evidence="3 4" key="1">
    <citation type="submission" date="2016-04" db="EMBL/GenBank/DDBJ databases">
        <title>A degradative enzymes factory behind the ericoid mycorrhizal symbiosis.</title>
        <authorList>
            <consortium name="DOE Joint Genome Institute"/>
            <person name="Martino E."/>
            <person name="Morin E."/>
            <person name="Grelet G."/>
            <person name="Kuo A."/>
            <person name="Kohler A."/>
            <person name="Daghino S."/>
            <person name="Barry K."/>
            <person name="Choi C."/>
            <person name="Cichocki N."/>
            <person name="Clum A."/>
            <person name="Copeland A."/>
            <person name="Hainaut M."/>
            <person name="Haridas S."/>
            <person name="Labutti K."/>
            <person name="Lindquist E."/>
            <person name="Lipzen A."/>
            <person name="Khouja H.-R."/>
            <person name="Murat C."/>
            <person name="Ohm R."/>
            <person name="Olson A."/>
            <person name="Spatafora J."/>
            <person name="Veneault-Fourrey C."/>
            <person name="Henrissat B."/>
            <person name="Grigoriev I."/>
            <person name="Martin F."/>
            <person name="Perotto S."/>
        </authorList>
    </citation>
    <scope>NUCLEOTIDE SEQUENCE [LARGE SCALE GENOMIC DNA]</scope>
    <source>
        <strain evidence="3 4">E</strain>
    </source>
</reference>
<dbReference type="InterPro" id="IPR003010">
    <property type="entry name" value="C-N_Hydrolase"/>
</dbReference>
<dbReference type="InParanoid" id="A0A2J6TPE4"/>
<dbReference type="STRING" id="1095630.A0A2J6TPE4"/>
<feature type="compositionally biased region" description="Basic and acidic residues" evidence="1">
    <location>
        <begin position="479"/>
        <end position="491"/>
    </location>
</feature>
<accession>A0A2J6TPE4</accession>
<dbReference type="AlphaFoldDB" id="A0A2J6TPE4"/>
<dbReference type="PANTHER" id="PTHR11750">
    <property type="entry name" value="PROTEIN N-TERMINAL AMIDASE"/>
    <property type="match status" value="1"/>
</dbReference>
<feature type="domain" description="CN hydrolase" evidence="2">
    <location>
        <begin position="1"/>
        <end position="289"/>
    </location>
</feature>
<dbReference type="PANTHER" id="PTHR11750:SF26">
    <property type="entry name" value="PROTEIN N-TERMINAL AMIDASE"/>
    <property type="match status" value="1"/>
</dbReference>
<dbReference type="OrthoDB" id="201515at2759"/>
<dbReference type="RefSeq" id="XP_024741790.1">
    <property type="nucleotide sequence ID" value="XM_024885640.1"/>
</dbReference>
<feature type="compositionally biased region" description="Basic and acidic residues" evidence="1">
    <location>
        <begin position="436"/>
        <end position="452"/>
    </location>
</feature>
<organism evidence="3 4">
    <name type="scientific">Hyaloscypha bicolor E</name>
    <dbReference type="NCBI Taxonomy" id="1095630"/>
    <lineage>
        <taxon>Eukaryota</taxon>
        <taxon>Fungi</taxon>
        <taxon>Dikarya</taxon>
        <taxon>Ascomycota</taxon>
        <taxon>Pezizomycotina</taxon>
        <taxon>Leotiomycetes</taxon>
        <taxon>Helotiales</taxon>
        <taxon>Hyaloscyphaceae</taxon>
        <taxon>Hyaloscypha</taxon>
        <taxon>Hyaloscypha bicolor</taxon>
    </lineage>
</organism>
<keyword evidence="4" id="KW-1185">Reference proteome</keyword>
<evidence type="ECO:0000313" key="4">
    <source>
        <dbReference type="Proteomes" id="UP000235371"/>
    </source>
</evidence>
<evidence type="ECO:0000259" key="2">
    <source>
        <dbReference type="PROSITE" id="PS50263"/>
    </source>
</evidence>
<dbReference type="InterPro" id="IPR036526">
    <property type="entry name" value="C-N_Hydrolase_sf"/>
</dbReference>
<dbReference type="EMBL" id="KZ613747">
    <property type="protein sequence ID" value="PMD64886.1"/>
    <property type="molecule type" value="Genomic_DNA"/>
</dbReference>
<dbReference type="InterPro" id="IPR039703">
    <property type="entry name" value="Nta1"/>
</dbReference>
<sequence>MRIACLQFAPQVGDVDNNLNRADAVLSKANPQKLDLLVLPELAFSGYNFKSLQQISPYLEPTTSGITSLWARTTALKYECVVTVGYPEKVDITPKWPASPEYYNSAITVNADGETIANYRKSFLYYTDETWALEGPDGFFDGEIEGLGNVAMGICKWPTRSFERMDLNPYKFEAPWSAWEFAYHIIHKEANLVILSMAWLTREDARSYSRCPKDPDMETLSYWLARLEPLIRAETEGEIICVFANRSGIEEEAVYAGTSAVLGIHAGEVKVYGILGRGEKELLVVDTNKRPQAKLVSQPNSTAEINLTAEFNAESSAETSTDERTNSTVSDMSDLSVNTQMTACTTPDFPQACFPKSMEDVVTPLSPVDANSPSVFFAPRCRRPDGDTLRESLKSSIGQQEFQAAKADSPTFVRPASPKSRNASRTRQLEYQEPALRTHDLAQEEQVTRKDSPVVFRPPSPKSRNASRTRQLEYQEPALRTHDLAQEEQVTRKGSPAIFRPPSPKPRNATRTLEPEHQELALASHDLAKEEQIIHRVIGIQSPVQPHSAAAAPDRHNPSSSPTYFGSRRSISLSPRPKSAIW</sequence>
<dbReference type="Gene3D" id="3.60.110.10">
    <property type="entry name" value="Carbon-nitrogen hydrolase"/>
    <property type="match status" value="1"/>
</dbReference>
<dbReference type="GO" id="GO:0030163">
    <property type="term" value="P:protein catabolic process"/>
    <property type="evidence" value="ECO:0007669"/>
    <property type="project" value="TreeGrafter"/>
</dbReference>
<dbReference type="GO" id="GO:0008418">
    <property type="term" value="F:protein-N-terminal asparagine amidohydrolase activity"/>
    <property type="evidence" value="ECO:0007669"/>
    <property type="project" value="InterPro"/>
</dbReference>
<name>A0A2J6TPE4_9HELO</name>
<keyword evidence="3" id="KW-0378">Hydrolase</keyword>
<evidence type="ECO:0000256" key="1">
    <source>
        <dbReference type="SAM" id="MobiDB-lite"/>
    </source>
</evidence>
<gene>
    <name evidence="3" type="ORF">K444DRAFT_650522</name>
</gene>
<feature type="region of interest" description="Disordered" evidence="1">
    <location>
        <begin position="311"/>
        <end position="330"/>
    </location>
</feature>
<dbReference type="Proteomes" id="UP000235371">
    <property type="component" value="Unassembled WGS sequence"/>
</dbReference>
<feature type="compositionally biased region" description="Polar residues" evidence="1">
    <location>
        <begin position="558"/>
        <end position="573"/>
    </location>
</feature>